<gene>
    <name evidence="1" type="ORF">Bhyg_13398</name>
</gene>
<organism evidence="1 2">
    <name type="scientific">Pseudolycoriella hygida</name>
    <dbReference type="NCBI Taxonomy" id="35572"/>
    <lineage>
        <taxon>Eukaryota</taxon>
        <taxon>Metazoa</taxon>
        <taxon>Ecdysozoa</taxon>
        <taxon>Arthropoda</taxon>
        <taxon>Hexapoda</taxon>
        <taxon>Insecta</taxon>
        <taxon>Pterygota</taxon>
        <taxon>Neoptera</taxon>
        <taxon>Endopterygota</taxon>
        <taxon>Diptera</taxon>
        <taxon>Nematocera</taxon>
        <taxon>Sciaroidea</taxon>
        <taxon>Sciaridae</taxon>
        <taxon>Pseudolycoriella</taxon>
    </lineage>
</organism>
<reference evidence="1" key="1">
    <citation type="submission" date="2022-07" db="EMBL/GenBank/DDBJ databases">
        <authorList>
            <person name="Trinca V."/>
            <person name="Uliana J.V.C."/>
            <person name="Torres T.T."/>
            <person name="Ward R.J."/>
            <person name="Monesi N."/>
        </authorList>
    </citation>
    <scope>NUCLEOTIDE SEQUENCE</scope>
    <source>
        <strain evidence="1">HSMRA1968</strain>
        <tissue evidence="1">Whole embryos</tissue>
    </source>
</reference>
<accession>A0A9Q0MMS1</accession>
<name>A0A9Q0MMS1_9DIPT</name>
<sequence length="67" mass="8004">MCKRGRIMEFILHASSKKAPFYRHEKRVFPYTCFGRFIIGNQASQAYRELYKEIRDSFTYPMASNCI</sequence>
<dbReference type="Proteomes" id="UP001151699">
    <property type="component" value="Chromosome C"/>
</dbReference>
<evidence type="ECO:0000313" key="2">
    <source>
        <dbReference type="Proteomes" id="UP001151699"/>
    </source>
</evidence>
<protein>
    <submittedName>
        <fullName evidence="1">Uncharacterized protein</fullName>
    </submittedName>
</protein>
<evidence type="ECO:0000313" key="1">
    <source>
        <dbReference type="EMBL" id="KAJ6634818.1"/>
    </source>
</evidence>
<proteinExistence type="predicted"/>
<keyword evidence="2" id="KW-1185">Reference proteome</keyword>
<comment type="caution">
    <text evidence="1">The sequence shown here is derived from an EMBL/GenBank/DDBJ whole genome shotgun (WGS) entry which is preliminary data.</text>
</comment>
<dbReference type="AlphaFoldDB" id="A0A9Q0MMS1"/>
<dbReference type="EMBL" id="WJQU01000004">
    <property type="protein sequence ID" value="KAJ6634818.1"/>
    <property type="molecule type" value="Genomic_DNA"/>
</dbReference>